<proteinExistence type="predicted"/>
<evidence type="ECO:0000256" key="2">
    <source>
        <dbReference type="ARBA" id="ARBA00012534"/>
    </source>
</evidence>
<dbReference type="PROSITE" id="PS50123">
    <property type="entry name" value="CHER"/>
    <property type="match status" value="1"/>
</dbReference>
<evidence type="ECO:0000256" key="3">
    <source>
        <dbReference type="ARBA" id="ARBA00022603"/>
    </source>
</evidence>
<evidence type="ECO:0000256" key="5">
    <source>
        <dbReference type="ARBA" id="ARBA00022691"/>
    </source>
</evidence>
<dbReference type="Pfam" id="PF01739">
    <property type="entry name" value="CheR"/>
    <property type="match status" value="1"/>
</dbReference>
<dbReference type="Gene3D" id="3.40.50.150">
    <property type="entry name" value="Vaccinia Virus protein VP39"/>
    <property type="match status" value="1"/>
</dbReference>
<dbReference type="SMART" id="SM00138">
    <property type="entry name" value="MeTrc"/>
    <property type="match status" value="1"/>
</dbReference>
<keyword evidence="4" id="KW-0808">Transferase</keyword>
<keyword evidence="3" id="KW-0489">Methyltransferase</keyword>
<dbReference type="InterPro" id="IPR000780">
    <property type="entry name" value="CheR_MeTrfase"/>
</dbReference>
<dbReference type="InterPro" id="IPR022642">
    <property type="entry name" value="CheR_C"/>
</dbReference>
<dbReference type="EC" id="2.1.1.80" evidence="2"/>
<dbReference type="Gene3D" id="1.10.155.10">
    <property type="entry name" value="Chemotaxis receptor methyltransferase CheR, N-terminal domain"/>
    <property type="match status" value="1"/>
</dbReference>
<evidence type="ECO:0000256" key="1">
    <source>
        <dbReference type="ARBA" id="ARBA00001541"/>
    </source>
</evidence>
<dbReference type="Pfam" id="PF03705">
    <property type="entry name" value="CheR_N"/>
    <property type="match status" value="1"/>
</dbReference>
<dbReference type="InterPro" id="IPR022641">
    <property type="entry name" value="CheR_N"/>
</dbReference>
<evidence type="ECO:0000313" key="7">
    <source>
        <dbReference type="EMBL" id="HEC79542.1"/>
    </source>
</evidence>
<dbReference type="CDD" id="cd02440">
    <property type="entry name" value="AdoMet_MTases"/>
    <property type="match status" value="1"/>
</dbReference>
<dbReference type="Proteomes" id="UP000885826">
    <property type="component" value="Unassembled WGS sequence"/>
</dbReference>
<organism evidence="7 8">
    <name type="scientific">candidate division WOR-3 bacterium</name>
    <dbReference type="NCBI Taxonomy" id="2052148"/>
    <lineage>
        <taxon>Bacteria</taxon>
        <taxon>Bacteria division WOR-3</taxon>
    </lineage>
</organism>
<accession>A0A9C9K0W3</accession>
<dbReference type="PRINTS" id="PR00996">
    <property type="entry name" value="CHERMTFRASE"/>
</dbReference>
<dbReference type="PANTHER" id="PTHR24422">
    <property type="entry name" value="CHEMOTAXIS PROTEIN METHYLTRANSFERASE"/>
    <property type="match status" value="1"/>
</dbReference>
<comment type="caution">
    <text evidence="7">The sequence shown here is derived from an EMBL/GenBank/DDBJ whole genome shotgun (WGS) entry which is preliminary data.</text>
</comment>
<dbReference type="SUPFAM" id="SSF47757">
    <property type="entry name" value="Chemotaxis receptor methyltransferase CheR, N-terminal domain"/>
    <property type="match status" value="1"/>
</dbReference>
<evidence type="ECO:0000313" key="8">
    <source>
        <dbReference type="Proteomes" id="UP000885826"/>
    </source>
</evidence>
<comment type="catalytic activity">
    <reaction evidence="1">
        <text>L-glutamyl-[protein] + S-adenosyl-L-methionine = [protein]-L-glutamate 5-O-methyl ester + S-adenosyl-L-homocysteine</text>
        <dbReference type="Rhea" id="RHEA:24452"/>
        <dbReference type="Rhea" id="RHEA-COMP:10208"/>
        <dbReference type="Rhea" id="RHEA-COMP:10311"/>
        <dbReference type="ChEBI" id="CHEBI:29973"/>
        <dbReference type="ChEBI" id="CHEBI:57856"/>
        <dbReference type="ChEBI" id="CHEBI:59789"/>
        <dbReference type="ChEBI" id="CHEBI:82795"/>
        <dbReference type="EC" id="2.1.1.80"/>
    </reaction>
</comment>
<sequence>MENSFKELIDYIGKQTSFRCQHYKEKPLKRRIKVRMRALNIHGFEEYHQYLKKEPEEMERLLDTITINLSYFFRNPETFEYLSNSIFPEFKKRTGPMVFWSAGCAHGEEPYSLAITAAENSLLHRVDIYGTDIDNNVLQKARAGVYTKLVFQYTPEEILKKYFTETEDGFAISDKIKRRVTFLNIDLFEPPSFDPCDLIVCRNVLIYLDRSAQSTILKNFYDHLKPGGYLVIGKAELLIGIPEVKLFEVISRPEHVYRKKPVQS</sequence>
<dbReference type="AlphaFoldDB" id="A0A9C9K0W3"/>
<dbReference type="InterPro" id="IPR029063">
    <property type="entry name" value="SAM-dependent_MTases_sf"/>
</dbReference>
<dbReference type="InterPro" id="IPR036804">
    <property type="entry name" value="CheR_N_sf"/>
</dbReference>
<dbReference type="EMBL" id="DRIG01000107">
    <property type="protein sequence ID" value="HEC79542.1"/>
    <property type="molecule type" value="Genomic_DNA"/>
</dbReference>
<protein>
    <recommendedName>
        <fullName evidence="2">protein-glutamate O-methyltransferase</fullName>
        <ecNumber evidence="2">2.1.1.80</ecNumber>
    </recommendedName>
</protein>
<reference evidence="7" key="1">
    <citation type="journal article" date="2020" name="mSystems">
        <title>Genome- and Community-Level Interaction Insights into Carbon Utilization and Element Cycling Functions of Hydrothermarchaeota in Hydrothermal Sediment.</title>
        <authorList>
            <person name="Zhou Z."/>
            <person name="Liu Y."/>
            <person name="Xu W."/>
            <person name="Pan J."/>
            <person name="Luo Z.H."/>
            <person name="Li M."/>
        </authorList>
    </citation>
    <scope>NUCLEOTIDE SEQUENCE</scope>
    <source>
        <strain evidence="7">HyVt-388</strain>
    </source>
</reference>
<feature type="domain" description="CheR-type methyltransferase" evidence="6">
    <location>
        <begin position="1"/>
        <end position="260"/>
    </location>
</feature>
<dbReference type="PANTHER" id="PTHR24422:SF10">
    <property type="entry name" value="CHEMOTAXIS PROTEIN METHYLTRANSFERASE 2"/>
    <property type="match status" value="1"/>
</dbReference>
<dbReference type="InterPro" id="IPR050903">
    <property type="entry name" value="Bact_Chemotaxis_MeTrfase"/>
</dbReference>
<name>A0A9C9K0W3_UNCW3</name>
<keyword evidence="5" id="KW-0949">S-adenosyl-L-methionine</keyword>
<dbReference type="GO" id="GO:0032259">
    <property type="term" value="P:methylation"/>
    <property type="evidence" value="ECO:0007669"/>
    <property type="project" value="UniProtKB-KW"/>
</dbReference>
<dbReference type="SUPFAM" id="SSF53335">
    <property type="entry name" value="S-adenosyl-L-methionine-dependent methyltransferases"/>
    <property type="match status" value="1"/>
</dbReference>
<evidence type="ECO:0000259" key="6">
    <source>
        <dbReference type="PROSITE" id="PS50123"/>
    </source>
</evidence>
<evidence type="ECO:0000256" key="4">
    <source>
        <dbReference type="ARBA" id="ARBA00022679"/>
    </source>
</evidence>
<dbReference type="GO" id="GO:0008983">
    <property type="term" value="F:protein-glutamate O-methyltransferase activity"/>
    <property type="evidence" value="ECO:0007669"/>
    <property type="project" value="UniProtKB-EC"/>
</dbReference>
<gene>
    <name evidence="7" type="ORF">ENI34_10470</name>
</gene>